<dbReference type="InterPro" id="IPR029903">
    <property type="entry name" value="RmlD-like-bd"/>
</dbReference>
<dbReference type="GO" id="GO:0008831">
    <property type="term" value="F:dTDP-4-dehydrorhamnose reductase activity"/>
    <property type="evidence" value="ECO:0007669"/>
    <property type="project" value="UniProtKB-EC"/>
</dbReference>
<evidence type="ECO:0000313" key="8">
    <source>
        <dbReference type="EMBL" id="RAN33165.1"/>
    </source>
</evidence>
<dbReference type="Proteomes" id="UP000249123">
    <property type="component" value="Unassembled WGS sequence"/>
</dbReference>
<name>A0A062TQD1_9PROT</name>
<keyword evidence="6" id="KW-0560">Oxidoreductase</keyword>
<evidence type="ECO:0000256" key="1">
    <source>
        <dbReference type="ARBA" id="ARBA00004781"/>
    </source>
</evidence>
<dbReference type="InterPro" id="IPR005913">
    <property type="entry name" value="dTDP_dehydrorham_reduct"/>
</dbReference>
<evidence type="ECO:0000259" key="7">
    <source>
        <dbReference type="Pfam" id="PF04321"/>
    </source>
</evidence>
<dbReference type="InterPro" id="IPR036291">
    <property type="entry name" value="NAD(P)-bd_dom_sf"/>
</dbReference>
<dbReference type="PANTHER" id="PTHR10491:SF4">
    <property type="entry name" value="METHIONINE ADENOSYLTRANSFERASE 2 SUBUNIT BETA"/>
    <property type="match status" value="1"/>
</dbReference>
<comment type="similarity">
    <text evidence="2 6">Belongs to the dTDP-4-dehydrorhamnose reductase family.</text>
</comment>
<keyword evidence="9" id="KW-1185">Reference proteome</keyword>
<feature type="domain" description="RmlD-like substrate binding" evidence="7">
    <location>
        <begin position="4"/>
        <end position="287"/>
    </location>
</feature>
<protein>
    <recommendedName>
        <fullName evidence="4 6">dTDP-4-dehydrorhamnose reductase</fullName>
        <ecNumber evidence="3 6">1.1.1.133</ecNumber>
    </recommendedName>
</protein>
<evidence type="ECO:0000313" key="9">
    <source>
        <dbReference type="Proteomes" id="UP000249123"/>
    </source>
</evidence>
<dbReference type="eggNOG" id="COG1091">
    <property type="taxonomic scope" value="Bacteria"/>
</dbReference>
<dbReference type="PANTHER" id="PTHR10491">
    <property type="entry name" value="DTDP-4-DEHYDRORHAMNOSE REDUCTASE"/>
    <property type="match status" value="1"/>
</dbReference>
<dbReference type="Pfam" id="PF04321">
    <property type="entry name" value="RmlD_sub_bind"/>
    <property type="match status" value="1"/>
</dbReference>
<comment type="catalytic activity">
    <reaction evidence="5 6">
        <text>dTDP-beta-L-rhamnose + NADP(+) = dTDP-4-dehydro-beta-L-rhamnose + NADPH + H(+)</text>
        <dbReference type="Rhea" id="RHEA:21796"/>
        <dbReference type="ChEBI" id="CHEBI:15378"/>
        <dbReference type="ChEBI" id="CHEBI:57510"/>
        <dbReference type="ChEBI" id="CHEBI:57783"/>
        <dbReference type="ChEBI" id="CHEBI:58349"/>
        <dbReference type="ChEBI" id="CHEBI:62830"/>
        <dbReference type="EC" id="1.1.1.133"/>
    </reaction>
</comment>
<dbReference type="CDD" id="cd05254">
    <property type="entry name" value="dTDP_HR_like_SDR_e"/>
    <property type="match status" value="1"/>
</dbReference>
<dbReference type="EMBL" id="AWFB01000023">
    <property type="protein sequence ID" value="RAN33165.1"/>
    <property type="molecule type" value="Genomic_DNA"/>
</dbReference>
<dbReference type="EC" id="1.1.1.133" evidence="3 6"/>
<dbReference type="Gene3D" id="3.90.25.10">
    <property type="entry name" value="UDP-galactose 4-epimerase, domain 1"/>
    <property type="match status" value="1"/>
</dbReference>
<comment type="pathway">
    <text evidence="1 6">Carbohydrate biosynthesis; dTDP-L-rhamnose biosynthesis.</text>
</comment>
<comment type="function">
    <text evidence="6">Catalyzes the reduction of dTDP-6-deoxy-L-lyxo-4-hexulose to yield dTDP-L-rhamnose.</text>
</comment>
<evidence type="ECO:0000256" key="3">
    <source>
        <dbReference type="ARBA" id="ARBA00012929"/>
    </source>
</evidence>
<sequence>MARYLVIGKSGQLAQALAQEGGADVHCAGHAEADLQDTKALGAALDRHLPKLVINAGAYTAVDKAETEPELCRALNVSGPETLARLCDTRGIPLIHLSTDCVFDGEKTSPYTPQDAVRPLCVYGQSKLDGELAVRATAARSLIVRVSWIFSHYGSNFVTTMLRLAETRKEVSVVNDQYGCPTHAPALARGLLQIAERVSVSGHNAWGVYHLAGAGETDRATMAELIYQSSLSHGGPVAQVRAIPTKDYPTPACRPLNARLDMSDTTRVFGVELPDWEEGLDETVQILTEEMKAS</sequence>
<comment type="caution">
    <text evidence="8">The sequence shown here is derived from an EMBL/GenBank/DDBJ whole genome shotgun (WGS) entry which is preliminary data.</text>
</comment>
<dbReference type="STRING" id="1280941.HY2_02960"/>
<proteinExistence type="inferred from homology"/>
<dbReference type="SUPFAM" id="SSF51735">
    <property type="entry name" value="NAD(P)-binding Rossmann-fold domains"/>
    <property type="match status" value="1"/>
</dbReference>
<gene>
    <name evidence="8" type="ORF">HY3_02125</name>
</gene>
<dbReference type="OrthoDB" id="9803892at2"/>
<dbReference type="UniPathway" id="UPA00124"/>
<evidence type="ECO:0000256" key="4">
    <source>
        <dbReference type="ARBA" id="ARBA00017099"/>
    </source>
</evidence>
<dbReference type="RefSeq" id="WP_034827532.1">
    <property type="nucleotide sequence ID" value="NZ_AWFA01000034.1"/>
</dbReference>
<dbReference type="AlphaFoldDB" id="A0A062TQD1"/>
<dbReference type="Gene3D" id="3.40.50.720">
    <property type="entry name" value="NAD(P)-binding Rossmann-like Domain"/>
    <property type="match status" value="1"/>
</dbReference>
<accession>A0A062TQD1</accession>
<dbReference type="NCBIfam" id="TIGR01214">
    <property type="entry name" value="rmlD"/>
    <property type="match status" value="1"/>
</dbReference>
<evidence type="ECO:0000256" key="2">
    <source>
        <dbReference type="ARBA" id="ARBA00010944"/>
    </source>
</evidence>
<keyword evidence="6" id="KW-0521">NADP</keyword>
<reference evidence="8 9" key="1">
    <citation type="submission" date="2013-04" db="EMBL/GenBank/DDBJ databases">
        <title>Hyphomonas sp. T24B3 Genome Sequencing.</title>
        <authorList>
            <person name="Lai Q."/>
            <person name="Shao Z."/>
        </authorList>
    </citation>
    <scope>NUCLEOTIDE SEQUENCE [LARGE SCALE GENOMIC DNA]</scope>
    <source>
        <strain evidence="8 9">T24B3</strain>
    </source>
</reference>
<organism evidence="8 9">
    <name type="scientific">Hyphomonas pacifica</name>
    <dbReference type="NCBI Taxonomy" id="1280941"/>
    <lineage>
        <taxon>Bacteria</taxon>
        <taxon>Pseudomonadati</taxon>
        <taxon>Pseudomonadota</taxon>
        <taxon>Alphaproteobacteria</taxon>
        <taxon>Hyphomonadales</taxon>
        <taxon>Hyphomonadaceae</taxon>
        <taxon>Hyphomonas</taxon>
    </lineage>
</organism>
<comment type="cofactor">
    <cofactor evidence="6">
        <name>Mg(2+)</name>
        <dbReference type="ChEBI" id="CHEBI:18420"/>
    </cofactor>
    <text evidence="6">Binds 1 Mg(2+) ion per monomer.</text>
</comment>
<evidence type="ECO:0000256" key="5">
    <source>
        <dbReference type="ARBA" id="ARBA00048200"/>
    </source>
</evidence>
<evidence type="ECO:0000256" key="6">
    <source>
        <dbReference type="RuleBase" id="RU364082"/>
    </source>
</evidence>
<dbReference type="GO" id="GO:0019305">
    <property type="term" value="P:dTDP-rhamnose biosynthetic process"/>
    <property type="evidence" value="ECO:0007669"/>
    <property type="project" value="UniProtKB-UniPathway"/>
</dbReference>